<dbReference type="Pfam" id="PF00208">
    <property type="entry name" value="ELFV_dehydrog"/>
    <property type="match status" value="1"/>
</dbReference>
<dbReference type="Proteomes" id="UP001301869">
    <property type="component" value="Chromosome"/>
</dbReference>
<dbReference type="EMBL" id="CP119391">
    <property type="protein sequence ID" value="WNK19215.1"/>
    <property type="molecule type" value="Genomic_DNA"/>
</dbReference>
<evidence type="ECO:0000256" key="6">
    <source>
        <dbReference type="PIRNR" id="PIRNR000185"/>
    </source>
</evidence>
<evidence type="ECO:0000256" key="2">
    <source>
        <dbReference type="ARBA" id="ARBA00006382"/>
    </source>
</evidence>
<evidence type="ECO:0000256" key="3">
    <source>
        <dbReference type="ARBA" id="ARBA00011643"/>
    </source>
</evidence>
<dbReference type="CDD" id="cd05313">
    <property type="entry name" value="NAD_bind_2_Glu_DH"/>
    <property type="match status" value="1"/>
</dbReference>
<dbReference type="InterPro" id="IPR050724">
    <property type="entry name" value="Glu_Leu_Phe_Val_DH"/>
</dbReference>
<evidence type="ECO:0000256" key="1">
    <source>
        <dbReference type="ARBA" id="ARBA00003868"/>
    </source>
</evidence>
<keyword evidence="4 6" id="KW-0560">Oxidoreductase</keyword>
<proteinExistence type="inferred from homology"/>
<dbReference type="NCBIfam" id="NF006929">
    <property type="entry name" value="PRK09414.1"/>
    <property type="match status" value="1"/>
</dbReference>
<evidence type="ECO:0000313" key="10">
    <source>
        <dbReference type="Proteomes" id="UP001301869"/>
    </source>
</evidence>
<dbReference type="Gene3D" id="3.40.50.720">
    <property type="entry name" value="NAD(P)-binding Rossmann-like Domain"/>
    <property type="match status" value="1"/>
</dbReference>
<dbReference type="InterPro" id="IPR036291">
    <property type="entry name" value="NAD(P)-bd_dom_sf"/>
</dbReference>
<dbReference type="Gene3D" id="3.40.50.10860">
    <property type="entry name" value="Leucine Dehydrogenase, chain A, domain 1"/>
    <property type="match status" value="1"/>
</dbReference>
<dbReference type="PIRSF" id="PIRSF000185">
    <property type="entry name" value="Glu_DH"/>
    <property type="match status" value="1"/>
</dbReference>
<comment type="subunit">
    <text evidence="3">Homohexamer.</text>
</comment>
<dbReference type="SUPFAM" id="SSF51735">
    <property type="entry name" value="NAD(P)-binding Rossmann-fold domains"/>
    <property type="match status" value="1"/>
</dbReference>
<reference evidence="9 10" key="1">
    <citation type="submission" date="2023-03" db="EMBL/GenBank/DDBJ databases">
        <title>Halomonas sp. nov., isolated from Korean tranditional fermented seafood 'Jeotgal'.</title>
        <authorList>
            <person name="Kim B."/>
            <person name="Shin N.-R."/>
        </authorList>
    </citation>
    <scope>NUCLEOTIDE SEQUENCE [LARGE SCALE GENOMIC DNA]</scope>
    <source>
        <strain evidence="9 10">SG2L-4</strain>
    </source>
</reference>
<dbReference type="InterPro" id="IPR033922">
    <property type="entry name" value="NAD_bind_Glu_DH"/>
</dbReference>
<evidence type="ECO:0000313" key="9">
    <source>
        <dbReference type="EMBL" id="WNK19215.1"/>
    </source>
</evidence>
<dbReference type="SMART" id="SM00839">
    <property type="entry name" value="ELFV_dehydrog"/>
    <property type="match status" value="1"/>
</dbReference>
<keyword evidence="10" id="KW-1185">Reference proteome</keyword>
<dbReference type="PANTHER" id="PTHR43571:SF1">
    <property type="entry name" value="NADP-SPECIFIC GLUTAMATE DEHYDROGENASE 1-RELATED"/>
    <property type="match status" value="1"/>
</dbReference>
<dbReference type="InterPro" id="IPR033524">
    <property type="entry name" value="Glu/Leu/Phe/Val_DH_AS"/>
</dbReference>
<dbReference type="InterPro" id="IPR006095">
    <property type="entry name" value="Glu/Leu/Phe/Val/Trp_DH"/>
</dbReference>
<feature type="domain" description="Glutamate/phenylalanine/leucine/valine/L-tryptophan dehydrogenase C-terminal" evidence="8">
    <location>
        <begin position="212"/>
        <end position="459"/>
    </location>
</feature>
<protein>
    <recommendedName>
        <fullName evidence="6">Glutamate dehydrogenase</fullName>
    </recommendedName>
</protein>
<comment type="catalytic activity">
    <reaction evidence="5">
        <text>L-glutamate + NADP(+) + H2O = 2-oxoglutarate + NH4(+) + NADPH + H(+)</text>
        <dbReference type="Rhea" id="RHEA:11612"/>
        <dbReference type="ChEBI" id="CHEBI:15377"/>
        <dbReference type="ChEBI" id="CHEBI:15378"/>
        <dbReference type="ChEBI" id="CHEBI:16810"/>
        <dbReference type="ChEBI" id="CHEBI:28938"/>
        <dbReference type="ChEBI" id="CHEBI:29985"/>
        <dbReference type="ChEBI" id="CHEBI:57783"/>
        <dbReference type="ChEBI" id="CHEBI:58349"/>
        <dbReference type="EC" id="1.4.1.4"/>
    </reaction>
</comment>
<dbReference type="GO" id="GO:0004354">
    <property type="term" value="F:glutamate dehydrogenase (NADP+) activity"/>
    <property type="evidence" value="ECO:0007669"/>
    <property type="project" value="UniProtKB-EC"/>
</dbReference>
<name>A0ABY9YWG3_9GAMM</name>
<gene>
    <name evidence="9" type="primary">gdhA</name>
    <name evidence="9" type="ORF">P1P91_10050</name>
</gene>
<dbReference type="PANTHER" id="PTHR43571">
    <property type="entry name" value="NADP-SPECIFIC GLUTAMATE DEHYDROGENASE 1-RELATED"/>
    <property type="match status" value="1"/>
</dbReference>
<dbReference type="RefSeq" id="WP_311882368.1">
    <property type="nucleotide sequence ID" value="NZ_CP119391.1"/>
</dbReference>
<dbReference type="Pfam" id="PF02812">
    <property type="entry name" value="ELFV_dehydrog_N"/>
    <property type="match status" value="1"/>
</dbReference>
<dbReference type="Gene3D" id="1.10.285.10">
    <property type="entry name" value="Glutamate Dehydrogenase, chain A, domain 3"/>
    <property type="match status" value="2"/>
</dbReference>
<evidence type="ECO:0000259" key="8">
    <source>
        <dbReference type="SMART" id="SM00839"/>
    </source>
</evidence>
<evidence type="ECO:0000256" key="5">
    <source>
        <dbReference type="ARBA" id="ARBA00048584"/>
    </source>
</evidence>
<dbReference type="InterPro" id="IPR006097">
    <property type="entry name" value="Glu/Leu/Phe/Val/Trp_DH_dimer"/>
</dbReference>
<evidence type="ECO:0000256" key="4">
    <source>
        <dbReference type="ARBA" id="ARBA00023002"/>
    </source>
</evidence>
<comment type="function">
    <text evidence="1">Catalyzes the reversible oxidative deamination of glutamate to alpha-ketoglutarate and ammonia.</text>
</comment>
<comment type="similarity">
    <text evidence="2 6 7">Belongs to the Glu/Leu/Phe/Val dehydrogenases family.</text>
</comment>
<sequence>MPETQDPQKHLETYVPDTLASLKKSSPAQTEFYQAAEEVLECLRPLFKRCPHYLEHNIIERIVEPERQIMFRVCWADDNGKAQVNKGYRIQFNSALGPYKGGLRFHPSVTSGTIKFLGFEQIFKNALTGLPIGGGKGGSNFDPKGKSDAEIMRFCQAFMTELYRHIGPTTDVPAGDIGVGAREIGYLYGQYKRMTGRHEGVLTGKGLDWGGSIGRKEATGYGAVYFAQNMLKARKDSIEGKTCLVSGAGNVAIYTIEKLLELGARPITCSDSGGTLHDPDGIDLALLKELKEVDSLSLETYLERRQSARFIKAADYPEDGHAVWHIQADAAFPCATQNELTATDARALLANGVDCVSEGANMPSNADAIDCFIEAGIAYGPGKAANAGGVATSQLEMAQNSSMEQWPLEKVDDKLKAIMADIHQQCADTAAEFDAPTNLVLGANIAGFRRVADAMIDQGIV</sequence>
<dbReference type="PROSITE" id="PS00074">
    <property type="entry name" value="GLFV_DEHYDROGENASE"/>
    <property type="match status" value="1"/>
</dbReference>
<dbReference type="InterPro" id="IPR046346">
    <property type="entry name" value="Aminoacid_DH-like_N_sf"/>
</dbReference>
<evidence type="ECO:0000256" key="7">
    <source>
        <dbReference type="RuleBase" id="RU004417"/>
    </source>
</evidence>
<dbReference type="InterPro" id="IPR006096">
    <property type="entry name" value="Glu/Leu/Phe/Val/Trp_DH_C"/>
</dbReference>
<dbReference type="SUPFAM" id="SSF53223">
    <property type="entry name" value="Aminoacid dehydrogenase-like, N-terminal domain"/>
    <property type="match status" value="1"/>
</dbReference>
<dbReference type="PRINTS" id="PR00082">
    <property type="entry name" value="GLFDHDRGNASE"/>
</dbReference>
<dbReference type="InterPro" id="IPR014362">
    <property type="entry name" value="Glu_DH"/>
</dbReference>
<organism evidence="9 10">
    <name type="scientific">Halomonas piscis</name>
    <dbReference type="NCBI Taxonomy" id="3031727"/>
    <lineage>
        <taxon>Bacteria</taxon>
        <taxon>Pseudomonadati</taxon>
        <taxon>Pseudomonadota</taxon>
        <taxon>Gammaproteobacteria</taxon>
        <taxon>Oceanospirillales</taxon>
        <taxon>Halomonadaceae</taxon>
        <taxon>Halomonas</taxon>
    </lineage>
</organism>
<accession>A0ABY9YWG3</accession>